<dbReference type="Proteomes" id="UP000596427">
    <property type="component" value="Chromosome"/>
</dbReference>
<name>A0A974SI07_9HYPH</name>
<gene>
    <name evidence="1" type="ORF">EZH22_23310</name>
</gene>
<proteinExistence type="predicted"/>
<protein>
    <submittedName>
        <fullName evidence="1">Uncharacterized protein</fullName>
    </submittedName>
</protein>
<dbReference type="AlphaFoldDB" id="A0A974SI07"/>
<evidence type="ECO:0000313" key="1">
    <source>
        <dbReference type="EMBL" id="QRG05917.1"/>
    </source>
</evidence>
<evidence type="ECO:0000313" key="2">
    <source>
        <dbReference type="Proteomes" id="UP000596427"/>
    </source>
</evidence>
<keyword evidence="2" id="KW-1185">Reference proteome</keyword>
<dbReference type="EMBL" id="CP063362">
    <property type="protein sequence ID" value="QRG05917.1"/>
    <property type="molecule type" value="Genomic_DNA"/>
</dbReference>
<reference evidence="1 2" key="1">
    <citation type="submission" date="2020-10" db="EMBL/GenBank/DDBJ databases">
        <title>Degradation of 1,4-Dioxane by Xanthobacter sp. YN2, via a Novel Group-2 Soluble Di-Iron Monooxygenase.</title>
        <authorList>
            <person name="Ma F."/>
            <person name="Wang Y."/>
            <person name="Yang J."/>
            <person name="Guo H."/>
            <person name="Su D."/>
            <person name="Yu L."/>
        </authorList>
    </citation>
    <scope>NUCLEOTIDE SEQUENCE [LARGE SCALE GENOMIC DNA]</scope>
    <source>
        <strain evidence="1 2">YN2</strain>
    </source>
</reference>
<accession>A0A974SI07</accession>
<dbReference type="KEGG" id="xdi:EZH22_23310"/>
<dbReference type="RefSeq" id="WP_203192789.1">
    <property type="nucleotide sequence ID" value="NZ_CP063362.1"/>
</dbReference>
<organism evidence="1 2">
    <name type="scientific">Xanthobacter dioxanivorans</name>
    <dbReference type="NCBI Taxonomy" id="2528964"/>
    <lineage>
        <taxon>Bacteria</taxon>
        <taxon>Pseudomonadati</taxon>
        <taxon>Pseudomonadota</taxon>
        <taxon>Alphaproteobacteria</taxon>
        <taxon>Hyphomicrobiales</taxon>
        <taxon>Xanthobacteraceae</taxon>
        <taxon>Xanthobacter</taxon>
    </lineage>
</organism>
<sequence length="91" mass="9329">MGPIAADLPEVAPAMTAARARAAAATARLASGGGIETELEWLGHHLDGIELALLAAEHADHHPDPRAWVALIQSARDRVTGLTAAAHDAGL</sequence>